<dbReference type="RefSeq" id="WP_221208271.1">
    <property type="nucleotide sequence ID" value="NZ_JACHXD010000025.1"/>
</dbReference>
<reference evidence="4 5" key="1">
    <citation type="submission" date="2020-08" db="EMBL/GenBank/DDBJ databases">
        <title>Genomic Encyclopedia of Type Strains, Phase III (KMG-III): the genomes of soil and plant-associated and newly described type strains.</title>
        <authorList>
            <person name="Whitman W."/>
        </authorList>
    </citation>
    <scope>NUCLEOTIDE SEQUENCE [LARGE SCALE GENOMIC DNA]</scope>
    <source>
        <strain evidence="4 5">CECT 8897</strain>
    </source>
</reference>
<feature type="domain" description="TraK C-terminal" evidence="3">
    <location>
        <begin position="166"/>
        <end position="264"/>
    </location>
</feature>
<dbReference type="EMBL" id="JACHXD010000025">
    <property type="protein sequence ID" value="MBB3122177.1"/>
    <property type="molecule type" value="Genomic_DNA"/>
</dbReference>
<evidence type="ECO:0000259" key="2">
    <source>
        <dbReference type="Pfam" id="PF06586"/>
    </source>
</evidence>
<accession>A0A7W5BFI6</accession>
<protein>
    <submittedName>
        <fullName evidence="4">Conjugal transfer pilus assembly protein TraK</fullName>
    </submittedName>
</protein>
<evidence type="ECO:0000313" key="4">
    <source>
        <dbReference type="EMBL" id="MBB3122177.1"/>
    </source>
</evidence>
<feature type="signal peptide" evidence="1">
    <location>
        <begin position="1"/>
        <end position="21"/>
    </location>
</feature>
<evidence type="ECO:0000259" key="3">
    <source>
        <dbReference type="Pfam" id="PF23536"/>
    </source>
</evidence>
<dbReference type="Pfam" id="PF23536">
    <property type="entry name" value="TraK_C"/>
    <property type="match status" value="1"/>
</dbReference>
<dbReference type="Pfam" id="PF06586">
    <property type="entry name" value="TraK_N"/>
    <property type="match status" value="1"/>
</dbReference>
<comment type="caution">
    <text evidence="4">The sequence shown here is derived from an EMBL/GenBank/DDBJ whole genome shotgun (WGS) entry which is preliminary data.</text>
</comment>
<feature type="domain" description="TraK N-terminal" evidence="2">
    <location>
        <begin position="26"/>
        <end position="147"/>
    </location>
</feature>
<dbReference type="InterPro" id="IPR010563">
    <property type="entry name" value="TraK_N"/>
</dbReference>
<dbReference type="AlphaFoldDB" id="A0A7W5BFI6"/>
<dbReference type="InterPro" id="IPR055397">
    <property type="entry name" value="TraK_C"/>
</dbReference>
<dbReference type="Proteomes" id="UP000541535">
    <property type="component" value="Unassembled WGS sequence"/>
</dbReference>
<evidence type="ECO:0000256" key="1">
    <source>
        <dbReference type="SAM" id="SignalP"/>
    </source>
</evidence>
<evidence type="ECO:0000313" key="5">
    <source>
        <dbReference type="Proteomes" id="UP000541535"/>
    </source>
</evidence>
<keyword evidence="1" id="KW-0732">Signal</keyword>
<feature type="chain" id="PRO_5031076711" evidence="1">
    <location>
        <begin position="22"/>
        <end position="270"/>
    </location>
</feature>
<organism evidence="4 5">
    <name type="scientific">Pseudoduganella violacea</name>
    <dbReference type="NCBI Taxonomy" id="1715466"/>
    <lineage>
        <taxon>Bacteria</taxon>
        <taxon>Pseudomonadati</taxon>
        <taxon>Pseudomonadota</taxon>
        <taxon>Betaproteobacteria</taxon>
        <taxon>Burkholderiales</taxon>
        <taxon>Oxalobacteraceae</taxon>
        <taxon>Telluria group</taxon>
        <taxon>Pseudoduganella</taxon>
    </lineage>
</organism>
<keyword evidence="5" id="KW-1185">Reference proteome</keyword>
<proteinExistence type="predicted"/>
<name>A0A7W5BFI6_9BURK</name>
<gene>
    <name evidence="4" type="ORF">FHS03_005274</name>
</gene>
<sequence>MISKTLPLLMALASVSGIGQAAQTRQARDGATIEAFVSKDAPTRIRIAGARITDVVGNIQSSSNCEARPLEAGAATSPGMALSVPPPVNGRGDLALICDLPKGEVYVRPVTVGTQPISLFISSASATYTLSLRRTDVPAETIVIEDKTRPARDAVPVPLRRSAAHVRALKAMLVAMASGRRQDDWQVDDTERPMALWQEAQLRLVRTVAGRELTGETYRLTNVSNAPMVLAEQEFDREEGQVLAVAIDHLNLRPGESTTVHVIRQTGDAP</sequence>